<dbReference type="InterPro" id="IPR019748">
    <property type="entry name" value="FERM_central"/>
</dbReference>
<dbReference type="Proteomes" id="UP001165780">
    <property type="component" value="Unplaced"/>
</dbReference>
<dbReference type="CDD" id="cd17203">
    <property type="entry name" value="FERM_F1_EPB41L3"/>
    <property type="match status" value="1"/>
</dbReference>
<dbReference type="SMART" id="SM01196">
    <property type="entry name" value="FERM_C"/>
    <property type="match status" value="1"/>
</dbReference>
<dbReference type="Pfam" id="PF05902">
    <property type="entry name" value="4_1_CTD"/>
    <property type="match status" value="1"/>
</dbReference>
<dbReference type="SUPFAM" id="SSF54236">
    <property type="entry name" value="Ubiquitin-like"/>
    <property type="match status" value="1"/>
</dbReference>
<dbReference type="FunFam" id="3.10.20.90:FF:000002">
    <property type="entry name" value="Erythrocyte protein band 4.1-like 3"/>
    <property type="match status" value="1"/>
</dbReference>
<dbReference type="AlphaFoldDB" id="A0A9W2VIG0"/>
<keyword evidence="6" id="KW-0206">Cytoskeleton</keyword>
<dbReference type="InterPro" id="IPR019747">
    <property type="entry name" value="FERM_CS"/>
</dbReference>
<dbReference type="InterPro" id="IPR008379">
    <property type="entry name" value="Band_4.1_C"/>
</dbReference>
<feature type="compositionally biased region" description="Polar residues" evidence="12">
    <location>
        <begin position="953"/>
        <end position="966"/>
    </location>
</feature>
<dbReference type="PROSITE" id="PS50057">
    <property type="entry name" value="FERM_3"/>
    <property type="match status" value="1"/>
</dbReference>
<feature type="region of interest" description="Disordered" evidence="12">
    <location>
        <begin position="1"/>
        <end position="69"/>
    </location>
</feature>
<comment type="function">
    <text evidence="10">Protein 4.1 is a major structural element of the erythrocyte membrane skeleton. It plays a key role in regulating membrane physical properties of mechanical stability and deformability by stabilizing spectrin-actin interaction. Recruits DLG1 to membranes. Required for dynein-dynactin complex and NUMA1 recruitment at the mitotic cell cortex during anaphase.</text>
</comment>
<evidence type="ECO:0000313" key="14">
    <source>
        <dbReference type="Proteomes" id="UP001165780"/>
    </source>
</evidence>
<reference evidence="15" key="1">
    <citation type="submission" date="2025-08" db="UniProtKB">
        <authorList>
            <consortium name="RefSeq"/>
        </authorList>
    </citation>
    <scope>IDENTIFICATION</scope>
    <source>
        <tissue evidence="15">Whole blood</tissue>
    </source>
</reference>
<keyword evidence="3" id="KW-0963">Cytoplasm</keyword>
<feature type="region of interest" description="Disordered" evidence="12">
    <location>
        <begin position="677"/>
        <end position="716"/>
    </location>
</feature>
<dbReference type="FunFam" id="2.30.29.30:FF:000001">
    <property type="entry name" value="Erythrocyte membrane protein band 4.1"/>
    <property type="match status" value="1"/>
</dbReference>
<evidence type="ECO:0000256" key="9">
    <source>
        <dbReference type="ARBA" id="ARBA00032586"/>
    </source>
</evidence>
<accession>A0A9W2VIG0</accession>
<dbReference type="Gene3D" id="2.30.29.30">
    <property type="entry name" value="Pleckstrin-homology domain (PH domain)/Phosphotyrosine-binding domain (PTB)"/>
    <property type="match status" value="1"/>
</dbReference>
<dbReference type="PANTHER" id="PTHR23280">
    <property type="entry name" value="4.1 G PROTEIN"/>
    <property type="match status" value="1"/>
</dbReference>
<dbReference type="Gene3D" id="1.20.80.10">
    <property type="match status" value="1"/>
</dbReference>
<dbReference type="CTD" id="23136"/>
<keyword evidence="4" id="KW-0597">Phosphoprotein</keyword>
<dbReference type="SUPFAM" id="SSF50729">
    <property type="entry name" value="PH domain-like"/>
    <property type="match status" value="1"/>
</dbReference>
<evidence type="ECO:0000256" key="5">
    <source>
        <dbReference type="ARBA" id="ARBA00023203"/>
    </source>
</evidence>
<dbReference type="Pfam" id="PF09380">
    <property type="entry name" value="FERM_C"/>
    <property type="match status" value="1"/>
</dbReference>
<dbReference type="Pfam" id="PF04382">
    <property type="entry name" value="SAB"/>
    <property type="match status" value="1"/>
</dbReference>
<dbReference type="InterPro" id="IPR035963">
    <property type="entry name" value="FERM_2"/>
</dbReference>
<dbReference type="FunFam" id="1.20.80.10:FF:000001">
    <property type="entry name" value="Erythrocyte membrane protein band 4.1"/>
    <property type="match status" value="1"/>
</dbReference>
<dbReference type="InterPro" id="IPR000299">
    <property type="entry name" value="FERM_domain"/>
</dbReference>
<dbReference type="InterPro" id="IPR000798">
    <property type="entry name" value="Ez/rad/moesin-like"/>
</dbReference>
<evidence type="ECO:0000256" key="7">
    <source>
        <dbReference type="ARBA" id="ARBA00023658"/>
    </source>
</evidence>
<feature type="compositionally biased region" description="Polar residues" evidence="12">
    <location>
        <begin position="452"/>
        <end position="469"/>
    </location>
</feature>
<dbReference type="GO" id="GO:0003779">
    <property type="term" value="F:actin binding"/>
    <property type="evidence" value="ECO:0007669"/>
    <property type="project" value="UniProtKB-KW"/>
</dbReference>
<dbReference type="InterPro" id="IPR019749">
    <property type="entry name" value="Band_41_domain"/>
</dbReference>
<dbReference type="GeneID" id="109248600"/>
<dbReference type="PRINTS" id="PR00661">
    <property type="entry name" value="ERMFAMILY"/>
</dbReference>
<name>A0A9W2VIG0_PANPR</name>
<dbReference type="Pfam" id="PF08736">
    <property type="entry name" value="FA"/>
    <property type="match status" value="1"/>
</dbReference>
<evidence type="ECO:0000259" key="13">
    <source>
        <dbReference type="PROSITE" id="PS50057"/>
    </source>
</evidence>
<evidence type="ECO:0000256" key="6">
    <source>
        <dbReference type="ARBA" id="ARBA00023212"/>
    </source>
</evidence>
<dbReference type="SUPFAM" id="SSF47031">
    <property type="entry name" value="Second domain of FERM"/>
    <property type="match status" value="1"/>
</dbReference>
<dbReference type="GO" id="GO:0005938">
    <property type="term" value="C:cell cortex"/>
    <property type="evidence" value="ECO:0007669"/>
    <property type="project" value="UniProtKB-SubCell"/>
</dbReference>
<dbReference type="GO" id="GO:0005856">
    <property type="term" value="C:cytoskeleton"/>
    <property type="evidence" value="ECO:0007669"/>
    <property type="project" value="UniProtKB-SubCell"/>
</dbReference>
<dbReference type="GO" id="GO:0005198">
    <property type="term" value="F:structural molecule activity"/>
    <property type="evidence" value="ECO:0007669"/>
    <property type="project" value="InterPro"/>
</dbReference>
<comment type="subcellular location">
    <subcellularLocation>
        <location evidence="2">Cytoplasm</location>
        <location evidence="2">Cell cortex</location>
    </subcellularLocation>
    <subcellularLocation>
        <location evidence="1">Cytoplasm</location>
        <location evidence="1">Cytoskeleton</location>
    </subcellularLocation>
</comment>
<feature type="domain" description="FERM" evidence="13">
    <location>
        <begin position="110"/>
        <end position="391"/>
    </location>
</feature>
<dbReference type="GO" id="GO:0005886">
    <property type="term" value="C:plasma membrane"/>
    <property type="evidence" value="ECO:0007669"/>
    <property type="project" value="TreeGrafter"/>
</dbReference>
<dbReference type="GO" id="GO:0030866">
    <property type="term" value="P:cortical actin cytoskeleton organization"/>
    <property type="evidence" value="ECO:0007669"/>
    <property type="project" value="InterPro"/>
</dbReference>
<dbReference type="InterPro" id="IPR007477">
    <property type="entry name" value="SAB_dom"/>
</dbReference>
<feature type="compositionally biased region" description="Low complexity" evidence="12">
    <location>
        <begin position="915"/>
        <end position="929"/>
    </location>
</feature>
<feature type="compositionally biased region" description="Low complexity" evidence="12">
    <location>
        <begin position="20"/>
        <end position="37"/>
    </location>
</feature>
<feature type="compositionally biased region" description="Pro residues" evidence="12">
    <location>
        <begin position="513"/>
        <end position="526"/>
    </location>
</feature>
<proteinExistence type="predicted"/>
<dbReference type="InterPro" id="IPR014847">
    <property type="entry name" value="FA"/>
</dbReference>
<dbReference type="CDD" id="cd13184">
    <property type="entry name" value="FERM_C_4_1_family"/>
    <property type="match status" value="1"/>
</dbReference>
<feature type="compositionally biased region" description="Acidic residues" evidence="12">
    <location>
        <begin position="682"/>
        <end position="692"/>
    </location>
</feature>
<keyword evidence="14" id="KW-1185">Reference proteome</keyword>
<dbReference type="PRINTS" id="PR00935">
    <property type="entry name" value="BAND41"/>
</dbReference>
<dbReference type="RefSeq" id="XP_053758410.1">
    <property type="nucleotide sequence ID" value="XM_053902435.1"/>
</dbReference>
<dbReference type="SMART" id="SM01195">
    <property type="entry name" value="FA"/>
    <property type="match status" value="1"/>
</dbReference>
<sequence length="1093" mass="120836">MTTESGSDSESKPEQEAEPQEAAGAQGQAGAQQGPEPSGEDQQQALEQFEGAAHSTPVRKEVTDKEQEFAAGAAKQLEYQQLEDDKLSQKSSSSKLSRSPLKIVKKPKSMQCKVILLDGSEYICDVEKRSRGQVLFDKVCEHLNLLEKDYFGLTYRDAENQKNWLDPAKEIKKQIRSGAWHFSFNVKFYPPDPAQLSEDITRYYLCLQLRDDIVSGRLPCSFVTLALLGSYTVQSELGDYDPDECGNDYISEFRFAPNHTKELEDKVIELHKSHRGMTPAEAEMHFLENAKKLSMYGVDLHHAKDSEGVEIMLGVCASGLLIYRDRLRINRFAWPKVLKISYKRNNFYIKIRPGEFEQFESTIGFKLPNHRAAKRLWKVCVEHHTFFRLLLPEAPPKKFLTLGSKFRYSGRTQAQTRRASALIDRPAPYFERSSSKRYTMSRSLDGEVGTGQYATTKGISQTNLITTVTPEKKAEEERDEEEERRKKAEEATPVAAVRHEGKSPGLGTDSCLPSPPSAHRPPAPPPELRRRCKENDRQPPGVEPAQGAVPVRGEPALDSDHKGRPSLGDQDVAFSYKQQTGKGTTLFSFSLQLPESFPSLLDDDGYLSFPNLSETNLLPQSLQHYLPIRSPSLVPCFLFIFFFLLSASFSVPYALTLSFPLAMCLCYLEPKAASLSASLDNDPSDSSEEETDSERTDTAADGETTATESDQEEDAELKAQELDKTQDDLMKHQTNISELKRTFLETSTDTAITNEWEKRLSTSPVRLAARQEDAPMIEPLVPEETKQSSAEKLMDGSEIFSLLDSARKPTEFIGGVTSTSQSWVQKTETKTGPSKTEPETSQHPQSLSTEKVVQETVLVEERHVMNVHASGDASYAAGEDVDAAAQAASADASGLKGKEGSALTEGAKEEKGEVAGKAVLEQEGTATASHESEEEQSAATHVSETWEQKPHFESSTVKTETISFGSVSPGGVKLEISTKEVPVVHTETKTITYESSQVDPGADLEPGVLMSAQTITSETTSTTTTTHITKTVKGGISETRIEKRIVITGDADIDHDQALAQAIKEAKEQHPDMSVTKVVVHKETEITPEDGED</sequence>
<evidence type="ECO:0000256" key="2">
    <source>
        <dbReference type="ARBA" id="ARBA00004544"/>
    </source>
</evidence>
<dbReference type="PIRSF" id="PIRSF002304">
    <property type="entry name" value="Membrane_skeletal_4_1"/>
    <property type="match status" value="1"/>
</dbReference>
<keyword evidence="5" id="KW-0009">Actin-binding</keyword>
<dbReference type="PROSITE" id="PS00660">
    <property type="entry name" value="FERM_1"/>
    <property type="match status" value="1"/>
</dbReference>
<dbReference type="CDD" id="cd14473">
    <property type="entry name" value="FERM_B-lobe"/>
    <property type="match status" value="1"/>
</dbReference>
<gene>
    <name evidence="15" type="primary">EPB41L3</name>
</gene>
<dbReference type="PROSITE" id="PS00661">
    <property type="entry name" value="FERM_2"/>
    <property type="match status" value="1"/>
</dbReference>
<evidence type="ECO:0000313" key="15">
    <source>
        <dbReference type="RefSeq" id="XP_053758410.1"/>
    </source>
</evidence>
<dbReference type="SMART" id="SM00295">
    <property type="entry name" value="B41"/>
    <property type="match status" value="1"/>
</dbReference>
<dbReference type="Pfam" id="PF00373">
    <property type="entry name" value="FERM_M"/>
    <property type="match status" value="1"/>
</dbReference>
<feature type="compositionally biased region" description="Basic and acidic residues" evidence="12">
    <location>
        <begin position="527"/>
        <end position="537"/>
    </location>
</feature>
<dbReference type="InterPro" id="IPR018979">
    <property type="entry name" value="FERM_N"/>
</dbReference>
<feature type="region of interest" description="Disordered" evidence="12">
    <location>
        <begin position="441"/>
        <end position="569"/>
    </location>
</feature>
<evidence type="ECO:0000256" key="4">
    <source>
        <dbReference type="ARBA" id="ARBA00022553"/>
    </source>
</evidence>
<dbReference type="InterPro" id="IPR029071">
    <property type="entry name" value="Ubiquitin-like_domsf"/>
</dbReference>
<feature type="compositionally biased region" description="Basic and acidic residues" evidence="12">
    <location>
        <begin position="58"/>
        <end position="68"/>
    </location>
</feature>
<dbReference type="PANTHER" id="PTHR23280:SF20">
    <property type="entry name" value="BAND 4.1-LIKE PROTEIN 3"/>
    <property type="match status" value="1"/>
</dbReference>
<evidence type="ECO:0000256" key="1">
    <source>
        <dbReference type="ARBA" id="ARBA00004245"/>
    </source>
</evidence>
<dbReference type="InterPro" id="IPR011993">
    <property type="entry name" value="PH-like_dom_sf"/>
</dbReference>
<evidence type="ECO:0000256" key="3">
    <source>
        <dbReference type="ARBA" id="ARBA00022490"/>
    </source>
</evidence>
<evidence type="ECO:0000256" key="10">
    <source>
        <dbReference type="ARBA" id="ARBA00054563"/>
    </source>
</evidence>
<dbReference type="GO" id="GO:0031032">
    <property type="term" value="P:actomyosin structure organization"/>
    <property type="evidence" value="ECO:0007669"/>
    <property type="project" value="TreeGrafter"/>
</dbReference>
<dbReference type="InterPro" id="IPR030691">
    <property type="entry name" value="Band4.1-L3_FERM_F1"/>
</dbReference>
<feature type="region of interest" description="Disordered" evidence="12">
    <location>
        <begin position="890"/>
        <end position="971"/>
    </location>
</feature>
<feature type="compositionally biased region" description="Low complexity" evidence="12">
    <location>
        <begin position="699"/>
        <end position="708"/>
    </location>
</feature>
<evidence type="ECO:0000256" key="12">
    <source>
        <dbReference type="SAM" id="MobiDB-lite"/>
    </source>
</evidence>
<feature type="region of interest" description="Disordered" evidence="12">
    <location>
        <begin position="819"/>
        <end position="850"/>
    </location>
</feature>
<evidence type="ECO:0000256" key="11">
    <source>
        <dbReference type="ARBA" id="ARBA00078357"/>
    </source>
</evidence>
<protein>
    <recommendedName>
        <fullName evidence="7">Protein 4.1</fullName>
    </recommendedName>
    <alternativeName>
        <fullName evidence="11">4.1R</fullName>
    </alternativeName>
    <alternativeName>
        <fullName evidence="8">Band 4.1</fullName>
    </alternativeName>
    <alternativeName>
        <fullName evidence="9">Erythrocyte membrane protein band 4.1</fullName>
    </alternativeName>
</protein>
<dbReference type="InterPro" id="IPR018980">
    <property type="entry name" value="FERM_PH-like_C"/>
</dbReference>
<dbReference type="Pfam" id="PF09379">
    <property type="entry name" value="FERM_N"/>
    <property type="match status" value="1"/>
</dbReference>
<dbReference type="Gene3D" id="3.10.20.90">
    <property type="entry name" value="Phosphatidylinositol 3-kinase Catalytic Subunit, Chain A, domain 1"/>
    <property type="match status" value="1"/>
</dbReference>
<dbReference type="InterPro" id="IPR014352">
    <property type="entry name" value="FERM/acyl-CoA-bd_prot_sf"/>
</dbReference>
<evidence type="ECO:0000256" key="8">
    <source>
        <dbReference type="ARBA" id="ARBA00030419"/>
    </source>
</evidence>
<organism evidence="14 15">
    <name type="scientific">Panthera pardus</name>
    <name type="common">Leopard</name>
    <name type="synonym">Felis pardus</name>
    <dbReference type="NCBI Taxonomy" id="9691"/>
    <lineage>
        <taxon>Eukaryota</taxon>
        <taxon>Metazoa</taxon>
        <taxon>Chordata</taxon>
        <taxon>Craniata</taxon>
        <taxon>Vertebrata</taxon>
        <taxon>Euteleostomi</taxon>
        <taxon>Mammalia</taxon>
        <taxon>Eutheria</taxon>
        <taxon>Laurasiatheria</taxon>
        <taxon>Carnivora</taxon>
        <taxon>Feliformia</taxon>
        <taxon>Felidae</taxon>
        <taxon>Pantherinae</taxon>
        <taxon>Panthera</taxon>
    </lineage>
</organism>